<evidence type="ECO:0000256" key="3">
    <source>
        <dbReference type="ARBA" id="ARBA00022679"/>
    </source>
</evidence>
<evidence type="ECO:0000256" key="1">
    <source>
        <dbReference type="ARBA" id="ARBA00004948"/>
    </source>
</evidence>
<evidence type="ECO:0000313" key="9">
    <source>
        <dbReference type="Proteomes" id="UP000198607"/>
    </source>
</evidence>
<dbReference type="GO" id="GO:0008972">
    <property type="term" value="F:phosphomethylpyrimidine kinase activity"/>
    <property type="evidence" value="ECO:0007669"/>
    <property type="project" value="InterPro"/>
</dbReference>
<keyword evidence="4" id="KW-0547">Nucleotide-binding</keyword>
<dbReference type="OrthoDB" id="9810880at2"/>
<dbReference type="FunFam" id="3.40.1190.20:FF:000003">
    <property type="entry name" value="Phosphomethylpyrimidine kinase ThiD"/>
    <property type="match status" value="1"/>
</dbReference>
<reference evidence="8 9" key="1">
    <citation type="submission" date="2016-10" db="EMBL/GenBank/DDBJ databases">
        <authorList>
            <person name="de Groot N.N."/>
        </authorList>
    </citation>
    <scope>NUCLEOTIDE SEQUENCE [LARGE SCALE GENOMIC DNA]</scope>
    <source>
        <strain evidence="8 9">DSM 5885</strain>
    </source>
</reference>
<dbReference type="GO" id="GO:0005829">
    <property type="term" value="C:cytosol"/>
    <property type="evidence" value="ECO:0007669"/>
    <property type="project" value="TreeGrafter"/>
</dbReference>
<dbReference type="InterPro" id="IPR029056">
    <property type="entry name" value="Ribokinase-like"/>
</dbReference>
<evidence type="ECO:0000259" key="7">
    <source>
        <dbReference type="Pfam" id="PF08543"/>
    </source>
</evidence>
<dbReference type="RefSeq" id="WP_091932213.1">
    <property type="nucleotide sequence ID" value="NZ_FNCY01000001.1"/>
</dbReference>
<dbReference type="EMBL" id="FNCY01000001">
    <property type="protein sequence ID" value="SDG60697.1"/>
    <property type="molecule type" value="Genomic_DNA"/>
</dbReference>
<dbReference type="InterPro" id="IPR013749">
    <property type="entry name" value="PM/HMP-P_kinase-1"/>
</dbReference>
<dbReference type="GO" id="GO:0009228">
    <property type="term" value="P:thiamine biosynthetic process"/>
    <property type="evidence" value="ECO:0007669"/>
    <property type="project" value="InterPro"/>
</dbReference>
<dbReference type="Gene3D" id="3.40.1190.20">
    <property type="match status" value="1"/>
</dbReference>
<dbReference type="EC" id="2.7.1.49" evidence="2"/>
<dbReference type="CDD" id="cd01169">
    <property type="entry name" value="HMPP_kinase"/>
    <property type="match status" value="1"/>
</dbReference>
<dbReference type="Pfam" id="PF08543">
    <property type="entry name" value="Phos_pyr_kin"/>
    <property type="match status" value="1"/>
</dbReference>
<comment type="pathway">
    <text evidence="1">Cofactor biosynthesis; thiamine diphosphate biosynthesis.</text>
</comment>
<evidence type="ECO:0000256" key="4">
    <source>
        <dbReference type="ARBA" id="ARBA00022741"/>
    </source>
</evidence>
<keyword evidence="3" id="KW-0808">Transferase</keyword>
<protein>
    <recommendedName>
        <fullName evidence="2">hydroxymethylpyrimidine kinase</fullName>
        <ecNumber evidence="2">2.7.1.49</ecNumber>
    </recommendedName>
</protein>
<dbReference type="GO" id="GO:0009229">
    <property type="term" value="P:thiamine diphosphate biosynthetic process"/>
    <property type="evidence" value="ECO:0007669"/>
    <property type="project" value="UniProtKB-UniPathway"/>
</dbReference>
<dbReference type="GO" id="GO:0005524">
    <property type="term" value="F:ATP binding"/>
    <property type="evidence" value="ECO:0007669"/>
    <property type="project" value="UniProtKB-KW"/>
</dbReference>
<keyword evidence="5 8" id="KW-0418">Kinase</keyword>
<accession>A0A1G7VLW8</accession>
<proteinExistence type="predicted"/>
<dbReference type="NCBIfam" id="TIGR00097">
    <property type="entry name" value="HMP-P_kinase"/>
    <property type="match status" value="1"/>
</dbReference>
<dbReference type="STRING" id="83767.SAMN05660652_00237"/>
<dbReference type="AlphaFoldDB" id="A0A1G7VLW8"/>
<evidence type="ECO:0000313" key="8">
    <source>
        <dbReference type="EMBL" id="SDG60697.1"/>
    </source>
</evidence>
<dbReference type="PANTHER" id="PTHR20858:SF17">
    <property type="entry name" value="HYDROXYMETHYLPYRIMIDINE_PHOSPHOMETHYLPYRIMIDINE KINASE THI20-RELATED"/>
    <property type="match status" value="1"/>
</dbReference>
<dbReference type="GO" id="GO:0008902">
    <property type="term" value="F:hydroxymethylpyrimidine kinase activity"/>
    <property type="evidence" value="ECO:0007669"/>
    <property type="project" value="UniProtKB-EC"/>
</dbReference>
<dbReference type="UniPathway" id="UPA00060">
    <property type="reaction ID" value="UER00138"/>
</dbReference>
<dbReference type="Proteomes" id="UP000198607">
    <property type="component" value="Unassembled WGS sequence"/>
</dbReference>
<evidence type="ECO:0000256" key="5">
    <source>
        <dbReference type="ARBA" id="ARBA00022777"/>
    </source>
</evidence>
<dbReference type="SUPFAM" id="SSF53613">
    <property type="entry name" value="Ribokinase-like"/>
    <property type="match status" value="1"/>
</dbReference>
<keyword evidence="6" id="KW-0067">ATP-binding</keyword>
<keyword evidence="9" id="KW-1185">Reference proteome</keyword>
<dbReference type="PANTHER" id="PTHR20858">
    <property type="entry name" value="PHOSPHOMETHYLPYRIMIDINE KINASE"/>
    <property type="match status" value="1"/>
</dbReference>
<evidence type="ECO:0000256" key="2">
    <source>
        <dbReference type="ARBA" id="ARBA00012135"/>
    </source>
</evidence>
<feature type="domain" description="Pyridoxamine kinase/Phosphomethylpyrimidine kinase" evidence="7">
    <location>
        <begin position="33"/>
        <end position="282"/>
    </location>
</feature>
<gene>
    <name evidence="8" type="ORF">SAMN05660652_00237</name>
</gene>
<sequence>MNATFSPFSSFVETSAASTQGAIPNVVSIAGIDPSGGAGLLADLKTFSALGAYGCGIVAALTAQNTRAVTAVHLPPEAFIRQQIDTLFDDVAIASVKIGMLGNAGVVRTVAEGLENRKPPYLVLDPVMIAKSGDALLADSAITMLREALFPLATMITPNLPEAGVLLRQTTPESVRDMRRAAEKLRDILPHAGQRWVLLKGGHLPGGELVDLLFDGDTMIELPGRRIDTKNTHGTGCTYSSAIAALLPQRPDVPSAVRDAHAWLARAIAHSGQLNVASSPMGHGPVHHFHALWPSA</sequence>
<dbReference type="InterPro" id="IPR004399">
    <property type="entry name" value="HMP/HMP-P_kinase_dom"/>
</dbReference>
<organism evidence="8 9">
    <name type="scientific">Propionivibrio dicarboxylicus</name>
    <dbReference type="NCBI Taxonomy" id="83767"/>
    <lineage>
        <taxon>Bacteria</taxon>
        <taxon>Pseudomonadati</taxon>
        <taxon>Pseudomonadota</taxon>
        <taxon>Betaproteobacteria</taxon>
        <taxon>Rhodocyclales</taxon>
        <taxon>Rhodocyclaceae</taxon>
        <taxon>Propionivibrio</taxon>
    </lineage>
</organism>
<evidence type="ECO:0000256" key="6">
    <source>
        <dbReference type="ARBA" id="ARBA00022840"/>
    </source>
</evidence>
<name>A0A1G7VLW8_9RHOO</name>